<evidence type="ECO:0000313" key="2">
    <source>
        <dbReference type="Proteomes" id="UP000630528"/>
    </source>
</evidence>
<name>A0A934TUH2_9BURK</name>
<dbReference type="Gene3D" id="3.30.530.20">
    <property type="match status" value="1"/>
</dbReference>
<protein>
    <submittedName>
        <fullName evidence="1">SRPBCC family protein</fullName>
    </submittedName>
</protein>
<dbReference type="InterPro" id="IPR023393">
    <property type="entry name" value="START-like_dom_sf"/>
</dbReference>
<dbReference type="Pfam" id="PF10604">
    <property type="entry name" value="Polyketide_cyc2"/>
    <property type="match status" value="1"/>
</dbReference>
<keyword evidence="2" id="KW-1185">Reference proteome</keyword>
<gene>
    <name evidence="1" type="ORF">JJB11_16360</name>
</gene>
<dbReference type="RefSeq" id="WP_201173657.1">
    <property type="nucleotide sequence ID" value="NZ_JAEPWM010000007.1"/>
</dbReference>
<dbReference type="Proteomes" id="UP000630528">
    <property type="component" value="Unassembled WGS sequence"/>
</dbReference>
<comment type="caution">
    <text evidence="1">The sequence shown here is derived from an EMBL/GenBank/DDBJ whole genome shotgun (WGS) entry which is preliminary data.</text>
</comment>
<dbReference type="SUPFAM" id="SSF55961">
    <property type="entry name" value="Bet v1-like"/>
    <property type="match status" value="1"/>
</dbReference>
<organism evidence="1 2">
    <name type="scientific">Ramlibacter ginsenosidimutans</name>
    <dbReference type="NCBI Taxonomy" id="502333"/>
    <lineage>
        <taxon>Bacteria</taxon>
        <taxon>Pseudomonadati</taxon>
        <taxon>Pseudomonadota</taxon>
        <taxon>Betaproteobacteria</taxon>
        <taxon>Burkholderiales</taxon>
        <taxon>Comamonadaceae</taxon>
        <taxon>Ramlibacter</taxon>
    </lineage>
</organism>
<reference evidence="1" key="1">
    <citation type="journal article" date="2012" name="J. Microbiol. Biotechnol.">
        <title>Ramlibacter ginsenosidimutans sp. nov., with ginsenoside-converting activity.</title>
        <authorList>
            <person name="Wang L."/>
            <person name="An D.S."/>
            <person name="Kim S.G."/>
            <person name="Jin F.X."/>
            <person name="Kim S.C."/>
            <person name="Lee S.T."/>
            <person name="Im W.T."/>
        </authorList>
    </citation>
    <scope>NUCLEOTIDE SEQUENCE</scope>
    <source>
        <strain evidence="1">KACC 17527</strain>
    </source>
</reference>
<dbReference type="InterPro" id="IPR019587">
    <property type="entry name" value="Polyketide_cyclase/dehydratase"/>
</dbReference>
<dbReference type="AlphaFoldDB" id="A0A934TUH2"/>
<reference evidence="1" key="2">
    <citation type="submission" date="2021-01" db="EMBL/GenBank/DDBJ databases">
        <authorList>
            <person name="Kang M."/>
        </authorList>
    </citation>
    <scope>NUCLEOTIDE SEQUENCE</scope>
    <source>
        <strain evidence="1">KACC 17527</strain>
    </source>
</reference>
<dbReference type="EMBL" id="JAEPWM010000007">
    <property type="protein sequence ID" value="MBK6007674.1"/>
    <property type="molecule type" value="Genomic_DNA"/>
</dbReference>
<dbReference type="CDD" id="cd07821">
    <property type="entry name" value="PYR_PYL_RCAR_like"/>
    <property type="match status" value="1"/>
</dbReference>
<evidence type="ECO:0000313" key="1">
    <source>
        <dbReference type="EMBL" id="MBK6007674.1"/>
    </source>
</evidence>
<accession>A0A934TUH2</accession>
<sequence length="134" mass="14334">MATIQREFDVPAAADAVWAALRDFGAVQALAPGFVTGCSLEESGTVRVVSFFNGLQVRERLVTLDEAARRIVYTASGGRTTHHNASVVVLPLAADSCRFVWTTDFLPDALAPAMAQMMDLGAQAMRSALTPPPR</sequence>
<proteinExistence type="predicted"/>